<proteinExistence type="predicted"/>
<sequence>MPDQIIIDKDIVVFTPVFGNAVVAVKPGVIRGTGKTTIKGKPVCVKDDIKQVSVTNCAYVAGVFVGGFGTLKIKKLQGKQLTKKVSSGGKEIILKGSIFEAEFQVTIKAKDPATTNPDPMSTYKGFGKFLPVNKTIKAT</sequence>
<gene>
    <name evidence="1" type="ORF">JL102_05295</name>
</gene>
<name>A0A937F395_9BACT</name>
<dbReference type="EMBL" id="JAESIY010000002">
    <property type="protein sequence ID" value="MBL3655536.1"/>
    <property type="molecule type" value="Genomic_DNA"/>
</dbReference>
<dbReference type="RefSeq" id="WP_202243202.1">
    <property type="nucleotide sequence ID" value="NZ_JAESIY010000002.1"/>
</dbReference>
<evidence type="ECO:0000313" key="1">
    <source>
        <dbReference type="EMBL" id="MBL3655536.1"/>
    </source>
</evidence>
<dbReference type="AlphaFoldDB" id="A0A937F395"/>
<dbReference type="InterPro" id="IPR045362">
    <property type="entry name" value="CIS_spike_tip"/>
</dbReference>
<keyword evidence="2" id="KW-1185">Reference proteome</keyword>
<accession>A0A937F395</accession>
<dbReference type="Proteomes" id="UP000659388">
    <property type="component" value="Unassembled WGS sequence"/>
</dbReference>
<reference evidence="1" key="1">
    <citation type="submission" date="2021-01" db="EMBL/GenBank/DDBJ databases">
        <title>Fulvivirga kasyanovii gen. nov., sp nov., a novel member of the phylum Bacteroidetes isolated from seawater in a mussel farm.</title>
        <authorList>
            <person name="Zhao L.-H."/>
            <person name="Wang Z.-J."/>
        </authorList>
    </citation>
    <scope>NUCLEOTIDE SEQUENCE</scope>
    <source>
        <strain evidence="1">2943</strain>
    </source>
</reference>
<organism evidence="1 2">
    <name type="scientific">Fulvivirga sediminis</name>
    <dbReference type="NCBI Taxonomy" id="2803949"/>
    <lineage>
        <taxon>Bacteria</taxon>
        <taxon>Pseudomonadati</taxon>
        <taxon>Bacteroidota</taxon>
        <taxon>Cytophagia</taxon>
        <taxon>Cytophagales</taxon>
        <taxon>Fulvivirgaceae</taxon>
        <taxon>Fulvivirga</taxon>
    </lineage>
</organism>
<comment type="caution">
    <text evidence="1">The sequence shown here is derived from an EMBL/GenBank/DDBJ whole genome shotgun (WGS) entry which is preliminary data.</text>
</comment>
<dbReference type="Pfam" id="PF19267">
    <property type="entry name" value="CIS_spike_tip"/>
    <property type="match status" value="1"/>
</dbReference>
<evidence type="ECO:0000313" key="2">
    <source>
        <dbReference type="Proteomes" id="UP000659388"/>
    </source>
</evidence>
<protein>
    <submittedName>
        <fullName evidence="1">Uncharacterized protein</fullName>
    </submittedName>
</protein>